<name>A0ACB7T6B9_HYAAI</name>
<evidence type="ECO:0000313" key="1">
    <source>
        <dbReference type="EMBL" id="KAH6941832.1"/>
    </source>
</evidence>
<dbReference type="Proteomes" id="UP000821845">
    <property type="component" value="Chromosome 11"/>
</dbReference>
<gene>
    <name evidence="1" type="ORF">HPB50_023638</name>
</gene>
<sequence>MGWRLGLKQRPRHVPLQSKRHTKYSGETLYGGSQRVARRHGSFPSRGFGKLGRYIPFPDEATGSPPLIASQLAPRRTLLPSSMSFKSGFYYFVLFVIWCAIGLCLLVFVRWVLSYSSTK</sequence>
<keyword evidence="2" id="KW-1185">Reference proteome</keyword>
<reference evidence="1" key="1">
    <citation type="submission" date="2020-05" db="EMBL/GenBank/DDBJ databases">
        <title>Large-scale comparative analyses of tick genomes elucidate their genetic diversity and vector capacities.</title>
        <authorList>
            <person name="Jia N."/>
            <person name="Wang J."/>
            <person name="Shi W."/>
            <person name="Du L."/>
            <person name="Sun Y."/>
            <person name="Zhan W."/>
            <person name="Jiang J."/>
            <person name="Wang Q."/>
            <person name="Zhang B."/>
            <person name="Ji P."/>
            <person name="Sakyi L.B."/>
            <person name="Cui X."/>
            <person name="Yuan T."/>
            <person name="Jiang B."/>
            <person name="Yang W."/>
            <person name="Lam T.T.-Y."/>
            <person name="Chang Q."/>
            <person name="Ding S."/>
            <person name="Wang X."/>
            <person name="Zhu J."/>
            <person name="Ruan X."/>
            <person name="Zhao L."/>
            <person name="Wei J."/>
            <person name="Que T."/>
            <person name="Du C."/>
            <person name="Cheng J."/>
            <person name="Dai P."/>
            <person name="Han X."/>
            <person name="Huang E."/>
            <person name="Gao Y."/>
            <person name="Liu J."/>
            <person name="Shao H."/>
            <person name="Ye R."/>
            <person name="Li L."/>
            <person name="Wei W."/>
            <person name="Wang X."/>
            <person name="Wang C."/>
            <person name="Yang T."/>
            <person name="Huo Q."/>
            <person name="Li W."/>
            <person name="Guo W."/>
            <person name="Chen H."/>
            <person name="Zhou L."/>
            <person name="Ni X."/>
            <person name="Tian J."/>
            <person name="Zhou Y."/>
            <person name="Sheng Y."/>
            <person name="Liu T."/>
            <person name="Pan Y."/>
            <person name="Xia L."/>
            <person name="Li J."/>
            <person name="Zhao F."/>
            <person name="Cao W."/>
        </authorList>
    </citation>
    <scope>NUCLEOTIDE SEQUENCE</scope>
    <source>
        <strain evidence="1">Hyas-2018</strain>
    </source>
</reference>
<comment type="caution">
    <text evidence="1">The sequence shown here is derived from an EMBL/GenBank/DDBJ whole genome shotgun (WGS) entry which is preliminary data.</text>
</comment>
<accession>A0ACB7T6B9</accession>
<proteinExistence type="predicted"/>
<organism evidence="1 2">
    <name type="scientific">Hyalomma asiaticum</name>
    <name type="common">Tick</name>
    <dbReference type="NCBI Taxonomy" id="266040"/>
    <lineage>
        <taxon>Eukaryota</taxon>
        <taxon>Metazoa</taxon>
        <taxon>Ecdysozoa</taxon>
        <taxon>Arthropoda</taxon>
        <taxon>Chelicerata</taxon>
        <taxon>Arachnida</taxon>
        <taxon>Acari</taxon>
        <taxon>Parasitiformes</taxon>
        <taxon>Ixodida</taxon>
        <taxon>Ixodoidea</taxon>
        <taxon>Ixodidae</taxon>
        <taxon>Hyalomminae</taxon>
        <taxon>Hyalomma</taxon>
    </lineage>
</organism>
<evidence type="ECO:0000313" key="2">
    <source>
        <dbReference type="Proteomes" id="UP000821845"/>
    </source>
</evidence>
<protein>
    <submittedName>
        <fullName evidence="1">Uncharacterized protein</fullName>
    </submittedName>
</protein>
<dbReference type="EMBL" id="CM023491">
    <property type="protein sequence ID" value="KAH6941832.1"/>
    <property type="molecule type" value="Genomic_DNA"/>
</dbReference>